<dbReference type="Pfam" id="PF10604">
    <property type="entry name" value="Polyketide_cyc2"/>
    <property type="match status" value="1"/>
</dbReference>
<dbReference type="InterPro" id="IPR023393">
    <property type="entry name" value="START-like_dom_sf"/>
</dbReference>
<dbReference type="Pfam" id="PF03364">
    <property type="entry name" value="Polyketide_cyc"/>
    <property type="match status" value="1"/>
</dbReference>
<geneLocation type="plasmid" evidence="4 5">
    <name>p4</name>
</geneLocation>
<protein>
    <submittedName>
        <fullName evidence="3">SRPBCC family protein</fullName>
    </submittedName>
</protein>
<evidence type="ECO:0000313" key="4">
    <source>
        <dbReference type="EMBL" id="QCO13560.1"/>
    </source>
</evidence>
<evidence type="ECO:0000259" key="2">
    <source>
        <dbReference type="Pfam" id="PF03364"/>
    </source>
</evidence>
<name>A0A4D8QWQ8_AZOBR</name>
<evidence type="ECO:0000313" key="6">
    <source>
        <dbReference type="Proteomes" id="UP001277471"/>
    </source>
</evidence>
<organism evidence="4 5">
    <name type="scientific">Azospirillum brasilense</name>
    <dbReference type="NCBI Taxonomy" id="192"/>
    <lineage>
        <taxon>Bacteria</taxon>
        <taxon>Pseudomonadati</taxon>
        <taxon>Pseudomonadota</taxon>
        <taxon>Alphaproteobacteria</taxon>
        <taxon>Rhodospirillales</taxon>
        <taxon>Azospirillaceae</taxon>
        <taxon>Azospirillum</taxon>
    </lineage>
</organism>
<proteinExistence type="inferred from homology"/>
<feature type="domain" description="Coenzyme Q-binding protein COQ10 START" evidence="2">
    <location>
        <begin position="168"/>
        <end position="272"/>
    </location>
</feature>
<dbReference type="SUPFAM" id="SSF55961">
    <property type="entry name" value="Bet v1-like"/>
    <property type="match status" value="2"/>
</dbReference>
<gene>
    <name evidence="4" type="ORF">D3868_31745</name>
    <name evidence="3" type="ORF">SIM66_06020</name>
</gene>
<accession>A0A4D8QWQ8</accession>
<dbReference type="InterPro" id="IPR019587">
    <property type="entry name" value="Polyketide_cyclase/dehydratase"/>
</dbReference>
<dbReference type="InterPro" id="IPR005031">
    <property type="entry name" value="COQ10_START"/>
</dbReference>
<dbReference type="EMBL" id="JAWXYC010000002">
    <property type="protein sequence ID" value="MDX5950752.1"/>
    <property type="molecule type" value="Genomic_DNA"/>
</dbReference>
<dbReference type="RefSeq" id="WP_035680620.1">
    <property type="nucleotide sequence ID" value="NZ_CP012917.1"/>
</dbReference>
<reference evidence="3 6" key="2">
    <citation type="submission" date="2023-11" db="EMBL/GenBank/DDBJ databases">
        <title>MicrobeMod: A computational toolkit for identifying prokaryotic methylation and restriction-modification with nanopore sequencing.</title>
        <authorList>
            <person name="Crits-Christoph A."/>
            <person name="Kang S.C."/>
            <person name="Lee H."/>
            <person name="Ostrov N."/>
        </authorList>
    </citation>
    <scope>NUCLEOTIDE SEQUENCE [LARGE SCALE GENOMIC DNA]</scope>
    <source>
        <strain evidence="3 6">ATCC 29145</strain>
    </source>
</reference>
<dbReference type="CDD" id="cd08861">
    <property type="entry name" value="OtcD1_ARO-CYC_like"/>
    <property type="match status" value="1"/>
</dbReference>
<dbReference type="Gene3D" id="3.30.530.20">
    <property type="match status" value="2"/>
</dbReference>
<evidence type="ECO:0000256" key="1">
    <source>
        <dbReference type="ARBA" id="ARBA00008918"/>
    </source>
</evidence>
<dbReference type="Proteomes" id="UP000298774">
    <property type="component" value="Plasmid p4"/>
</dbReference>
<comment type="similarity">
    <text evidence="1">Belongs to the ribosome association toxin RatA family.</text>
</comment>
<dbReference type="AlphaFoldDB" id="A0A4D8QWQ8"/>
<dbReference type="Proteomes" id="UP001277471">
    <property type="component" value="Unassembled WGS sequence"/>
</dbReference>
<dbReference type="EMBL" id="CP032343">
    <property type="protein sequence ID" value="QCO13560.1"/>
    <property type="molecule type" value="Genomic_DNA"/>
</dbReference>
<keyword evidence="6" id="KW-1185">Reference proteome</keyword>
<evidence type="ECO:0000313" key="5">
    <source>
        <dbReference type="Proteomes" id="UP000298774"/>
    </source>
</evidence>
<keyword evidence="4" id="KW-0614">Plasmid</keyword>
<sequence length="310" mass="35179">MRTDHSTAVECTAEAAFGLALDVTRWPQVLPPCLDAKVLDETDDRQTIALIAKANDRVFSWQSSRQIDRAGLRISFVQAKPSPLVAFMKGTWSFAPRDRGCTITLTHEFKVKDEVAGLVEGVSTPEEATAFMLKSVEDNSTRELAALKAELERDLWRHEFSESMVIDHAQGAIYQLLRDATAWPWLLPHCNALKMLYEDPHYQEFQMTVQVGDKEEVIRSVRVLHPDRIEYFQPEPPPPLKEHQGHWTLRQTDGGVEVTSWHSVVLAPDFWRDGTRDEAKHKVEAAINRNSLGTMEAILNKLEECTHARA</sequence>
<reference evidence="4 5" key="1">
    <citation type="submission" date="2018-09" db="EMBL/GenBank/DDBJ databases">
        <title>Whole genome based analysis of evolution and adaptive divergence in Indian and Brazilian strains of Azospirillum brasilense.</title>
        <authorList>
            <person name="Singh C."/>
            <person name="Tripathi A.K."/>
        </authorList>
    </citation>
    <scope>NUCLEOTIDE SEQUENCE [LARGE SCALE GENOMIC DNA]</scope>
    <source>
        <strain evidence="4 5">MTCC4038</strain>
        <plasmid evidence="4 5">p4</plasmid>
    </source>
</reference>
<dbReference type="GeneID" id="56448699"/>
<evidence type="ECO:0000313" key="3">
    <source>
        <dbReference type="EMBL" id="MDX5950752.1"/>
    </source>
</evidence>